<proteinExistence type="predicted"/>
<comment type="caution">
    <text evidence="1">The sequence shown here is derived from an EMBL/GenBank/DDBJ whole genome shotgun (WGS) entry which is preliminary data.</text>
</comment>
<gene>
    <name evidence="1" type="ORF">JOB18_039650</name>
</gene>
<dbReference type="AlphaFoldDB" id="A0AAV6RHU6"/>
<dbReference type="Proteomes" id="UP000693946">
    <property type="component" value="Linkage Group LG2"/>
</dbReference>
<organism evidence="1 2">
    <name type="scientific">Solea senegalensis</name>
    <name type="common">Senegalese sole</name>
    <dbReference type="NCBI Taxonomy" id="28829"/>
    <lineage>
        <taxon>Eukaryota</taxon>
        <taxon>Metazoa</taxon>
        <taxon>Chordata</taxon>
        <taxon>Craniata</taxon>
        <taxon>Vertebrata</taxon>
        <taxon>Euteleostomi</taxon>
        <taxon>Actinopterygii</taxon>
        <taxon>Neopterygii</taxon>
        <taxon>Teleostei</taxon>
        <taxon>Neoteleostei</taxon>
        <taxon>Acanthomorphata</taxon>
        <taxon>Carangaria</taxon>
        <taxon>Pleuronectiformes</taxon>
        <taxon>Pleuronectoidei</taxon>
        <taxon>Soleidae</taxon>
        <taxon>Solea</taxon>
    </lineage>
</organism>
<protein>
    <submittedName>
        <fullName evidence="1">Uncharacterized protein</fullName>
    </submittedName>
</protein>
<name>A0AAV6RHU6_SOLSE</name>
<evidence type="ECO:0000313" key="1">
    <source>
        <dbReference type="EMBL" id="KAG7503507.1"/>
    </source>
</evidence>
<sequence length="62" mass="7032">MERQRVGEWVDTHFMAGLEVRSLSSADTHVVAPSAVCSEKLLNSHNLPLYTMVCISRQQRVF</sequence>
<dbReference type="EMBL" id="JAGKHQ010000012">
    <property type="protein sequence ID" value="KAG7503507.1"/>
    <property type="molecule type" value="Genomic_DNA"/>
</dbReference>
<reference evidence="1 2" key="1">
    <citation type="journal article" date="2021" name="Sci. Rep.">
        <title>Chromosome anchoring in Senegalese sole (Solea senegalensis) reveals sex-associated markers and genome rearrangements in flatfish.</title>
        <authorList>
            <person name="Guerrero-Cozar I."/>
            <person name="Gomez-Garrido J."/>
            <person name="Berbel C."/>
            <person name="Martinez-Blanch J.F."/>
            <person name="Alioto T."/>
            <person name="Claros M.G."/>
            <person name="Gagnaire P.A."/>
            <person name="Manchado M."/>
        </authorList>
    </citation>
    <scope>NUCLEOTIDE SEQUENCE [LARGE SCALE GENOMIC DNA]</scope>
    <source>
        <strain evidence="1">Sse05_10M</strain>
    </source>
</reference>
<keyword evidence="2" id="KW-1185">Reference proteome</keyword>
<accession>A0AAV6RHU6</accession>
<evidence type="ECO:0000313" key="2">
    <source>
        <dbReference type="Proteomes" id="UP000693946"/>
    </source>
</evidence>